<evidence type="ECO:0000313" key="4">
    <source>
        <dbReference type="EMBL" id="GLQ36272.1"/>
    </source>
</evidence>
<feature type="coiled-coil region" evidence="1">
    <location>
        <begin position="314"/>
        <end position="341"/>
    </location>
</feature>
<keyword evidence="5" id="KW-1185">Reference proteome</keyword>
<feature type="region of interest" description="Disordered" evidence="2">
    <location>
        <begin position="1"/>
        <end position="34"/>
    </location>
</feature>
<evidence type="ECO:0000256" key="2">
    <source>
        <dbReference type="SAM" id="MobiDB-lite"/>
    </source>
</evidence>
<evidence type="ECO:0000313" key="5">
    <source>
        <dbReference type="Proteomes" id="UP001156694"/>
    </source>
</evidence>
<sequence length="507" mass="55891">MSEAEAPKAETPTDQSTPKAPKAEALSNDANARQEIERIKAENLSGQQLRLARRLAIKHALEPTSDLDAVRLLRKQGLDPFAAPEIDKSPPAQEGTQRPKNLPAKRKRAEVGAPGTLHPINDAARAKAILKIQRDLVRRRRRRIIQLVARLSFFVWLPTIIAGYYFYAVATPMYSVKSEFSVESAENPATPVSSGLFGGSGSSLLNPSESVGVQNFLSSIEAMLMLDEELDFRAAFQSEDIDAIQRMDQDASNETAFKTYADKVLVGFDQTEGIIRMEVIAPTPDQAMGFSQALLGYAEDRVGNQTERLRNDQEAAARRLYDEAEANLNRAQGKVLDLQEKRGVLSAELEIGALMTQITNLETILLSRKLSLAELNNNTRPNQAKVNALNNQINELEKSIGELREGMTAGSAQNSSLARITSELQQAEAEVLLRQTLLAQSVTTLETASIEASRQTKYLARNVNPVRPEDPAYPKKFENTLLSFLVFAGLYLMISLTGSILREQVSN</sequence>
<dbReference type="PANTHER" id="PTHR32309:SF13">
    <property type="entry name" value="FERRIC ENTEROBACTIN TRANSPORT PROTEIN FEPE"/>
    <property type="match status" value="1"/>
</dbReference>
<evidence type="ECO:0000256" key="3">
    <source>
        <dbReference type="SAM" id="Phobius"/>
    </source>
</evidence>
<feature type="transmembrane region" description="Helical" evidence="3">
    <location>
        <begin position="147"/>
        <end position="167"/>
    </location>
</feature>
<feature type="region of interest" description="Disordered" evidence="2">
    <location>
        <begin position="81"/>
        <end position="117"/>
    </location>
</feature>
<dbReference type="Proteomes" id="UP001156694">
    <property type="component" value="Unassembled WGS sequence"/>
</dbReference>
<feature type="transmembrane region" description="Helical" evidence="3">
    <location>
        <begin position="481"/>
        <end position="501"/>
    </location>
</feature>
<dbReference type="RefSeq" id="WP_284379981.1">
    <property type="nucleotide sequence ID" value="NZ_BSNN01000008.1"/>
</dbReference>
<gene>
    <name evidence="4" type="primary">kpsE</name>
    <name evidence="4" type="ORF">GCM10007939_25560</name>
</gene>
<dbReference type="InterPro" id="IPR050445">
    <property type="entry name" value="Bact_polysacc_biosynth/exp"/>
</dbReference>
<accession>A0ABQ5VYJ2</accession>
<reference evidence="5" key="1">
    <citation type="journal article" date="2019" name="Int. J. Syst. Evol. Microbiol.">
        <title>The Global Catalogue of Microorganisms (GCM) 10K type strain sequencing project: providing services to taxonomists for standard genome sequencing and annotation.</title>
        <authorList>
            <consortium name="The Broad Institute Genomics Platform"/>
            <consortium name="The Broad Institute Genome Sequencing Center for Infectious Disease"/>
            <person name="Wu L."/>
            <person name="Ma J."/>
        </authorList>
    </citation>
    <scope>NUCLEOTIDE SEQUENCE [LARGE SCALE GENOMIC DNA]</scope>
    <source>
        <strain evidence="5">NBRC 110140</strain>
    </source>
</reference>
<proteinExistence type="predicted"/>
<keyword evidence="1" id="KW-0175">Coiled coil</keyword>
<comment type="caution">
    <text evidence="4">The sequence shown here is derived from an EMBL/GenBank/DDBJ whole genome shotgun (WGS) entry which is preliminary data.</text>
</comment>
<keyword evidence="3" id="KW-0472">Membrane</keyword>
<evidence type="ECO:0000256" key="1">
    <source>
        <dbReference type="SAM" id="Coils"/>
    </source>
</evidence>
<name>A0ABQ5VYJ2_9RHOB</name>
<keyword evidence="3" id="KW-0812">Transmembrane</keyword>
<keyword evidence="3" id="KW-1133">Transmembrane helix</keyword>
<protein>
    <submittedName>
        <fullName evidence="4">Capsule polysaccharide transporter</fullName>
    </submittedName>
</protein>
<organism evidence="4 5">
    <name type="scientific">Amylibacter marinus</name>
    <dbReference type="NCBI Taxonomy" id="1475483"/>
    <lineage>
        <taxon>Bacteria</taxon>
        <taxon>Pseudomonadati</taxon>
        <taxon>Pseudomonadota</taxon>
        <taxon>Alphaproteobacteria</taxon>
        <taxon>Rhodobacterales</taxon>
        <taxon>Paracoccaceae</taxon>
        <taxon>Amylibacter</taxon>
    </lineage>
</organism>
<dbReference type="PANTHER" id="PTHR32309">
    <property type="entry name" value="TYROSINE-PROTEIN KINASE"/>
    <property type="match status" value="1"/>
</dbReference>
<dbReference type="EMBL" id="BSNN01000008">
    <property type="protein sequence ID" value="GLQ36272.1"/>
    <property type="molecule type" value="Genomic_DNA"/>
</dbReference>